<dbReference type="PRINTS" id="PR00081">
    <property type="entry name" value="GDHRDH"/>
</dbReference>
<dbReference type="RefSeq" id="WP_237182090.1">
    <property type="nucleotide sequence ID" value="NZ_JACTNF010000001.1"/>
</dbReference>
<dbReference type="PANTHER" id="PTHR44196:SF1">
    <property type="entry name" value="DEHYDROGENASE_REDUCTASE SDR FAMILY MEMBER 7B"/>
    <property type="match status" value="1"/>
</dbReference>
<organism evidence="6 7">
    <name type="scientific">Roseomonas marmotae</name>
    <dbReference type="NCBI Taxonomy" id="2768161"/>
    <lineage>
        <taxon>Bacteria</taxon>
        <taxon>Pseudomonadati</taxon>
        <taxon>Pseudomonadota</taxon>
        <taxon>Alphaproteobacteria</taxon>
        <taxon>Acetobacterales</taxon>
        <taxon>Roseomonadaceae</taxon>
        <taxon>Roseomonas</taxon>
    </lineage>
</organism>
<dbReference type="InterPro" id="IPR002347">
    <property type="entry name" value="SDR_fam"/>
</dbReference>
<comment type="similarity">
    <text evidence="1 3">Belongs to the short-chain dehydrogenases/reductases (SDR) family.</text>
</comment>
<dbReference type="InterPro" id="IPR036291">
    <property type="entry name" value="NAD(P)-bd_dom_sf"/>
</dbReference>
<dbReference type="InterPro" id="IPR057326">
    <property type="entry name" value="KR_dom"/>
</dbReference>
<dbReference type="PRINTS" id="PR00080">
    <property type="entry name" value="SDRFAMILY"/>
</dbReference>
<keyword evidence="2" id="KW-0560">Oxidoreductase</keyword>
<protein>
    <submittedName>
        <fullName evidence="6">SDR family NAD(P)-dependent oxidoreductase</fullName>
    </submittedName>
</protein>
<evidence type="ECO:0000313" key="7">
    <source>
        <dbReference type="Proteomes" id="UP001518990"/>
    </source>
</evidence>
<dbReference type="Pfam" id="PF00106">
    <property type="entry name" value="adh_short"/>
    <property type="match status" value="1"/>
</dbReference>
<comment type="caution">
    <text evidence="6">The sequence shown here is derived from an EMBL/GenBank/DDBJ whole genome shotgun (WGS) entry which is preliminary data.</text>
</comment>
<dbReference type="PANTHER" id="PTHR44196">
    <property type="entry name" value="DEHYDROGENASE/REDUCTASE SDR FAMILY MEMBER 7B"/>
    <property type="match status" value="1"/>
</dbReference>
<gene>
    <name evidence="6" type="ORF">IAI60_00005</name>
</gene>
<evidence type="ECO:0000256" key="2">
    <source>
        <dbReference type="ARBA" id="ARBA00023002"/>
    </source>
</evidence>
<accession>A0ABS3K6A8</accession>
<sequence length="367" mass="38117">MTSHSRSGPGLLSLLPLLPLAPLAAPLAMLAVGAFVLSGCAAGALSAQEGQRKVAGRVFVVTGASSGFGRGVALKLGGYGGHVVLAARRAAVLEEVAAQVRAAGGQALVVPTDVASPEEMQRLAEAAVARFGRIDAWINNAGVGAIGPFEDVPLEDHARIVDVNLKGVIHGSHVALRQFRRQGHGVLVNLGSVESQVPLPYHASYAATKHAILGLDKALAQELRLSGARDIHVTTVMPWGVDTPFWDHAGNDSGRSPRMVALDGPEQTVDAIVWAAIHPGREMPVGWKARGALLSHQIWPGLAERVAANIAHRAQMEDAPPAGDRPGSLHEPMAEGVGVGGTTRARMEREDAARGGAVEAVRLGAHG</sequence>
<keyword evidence="7" id="KW-1185">Reference proteome</keyword>
<evidence type="ECO:0000313" key="6">
    <source>
        <dbReference type="EMBL" id="MBO1072984.1"/>
    </source>
</evidence>
<evidence type="ECO:0000259" key="5">
    <source>
        <dbReference type="SMART" id="SM00822"/>
    </source>
</evidence>
<dbReference type="EMBL" id="JACTNF010000001">
    <property type="protein sequence ID" value="MBO1072984.1"/>
    <property type="molecule type" value="Genomic_DNA"/>
</dbReference>
<evidence type="ECO:0000256" key="3">
    <source>
        <dbReference type="RuleBase" id="RU000363"/>
    </source>
</evidence>
<dbReference type="SUPFAM" id="SSF51735">
    <property type="entry name" value="NAD(P)-binding Rossmann-fold domains"/>
    <property type="match status" value="1"/>
</dbReference>
<feature type="domain" description="Ketoreductase" evidence="5">
    <location>
        <begin position="57"/>
        <end position="249"/>
    </location>
</feature>
<evidence type="ECO:0000256" key="4">
    <source>
        <dbReference type="SAM" id="MobiDB-lite"/>
    </source>
</evidence>
<proteinExistence type="inferred from homology"/>
<reference evidence="6 7" key="1">
    <citation type="submission" date="2020-09" db="EMBL/GenBank/DDBJ databases">
        <title>Roseomonas.</title>
        <authorList>
            <person name="Zhu W."/>
        </authorList>
    </citation>
    <scope>NUCLEOTIDE SEQUENCE [LARGE SCALE GENOMIC DNA]</scope>
    <source>
        <strain evidence="6 7">1311</strain>
    </source>
</reference>
<evidence type="ECO:0000256" key="1">
    <source>
        <dbReference type="ARBA" id="ARBA00006484"/>
    </source>
</evidence>
<feature type="region of interest" description="Disordered" evidence="4">
    <location>
        <begin position="317"/>
        <end position="340"/>
    </location>
</feature>
<dbReference type="SMART" id="SM00822">
    <property type="entry name" value="PKS_KR"/>
    <property type="match status" value="1"/>
</dbReference>
<dbReference type="NCBIfam" id="NF005495">
    <property type="entry name" value="PRK07109.1"/>
    <property type="match status" value="1"/>
</dbReference>
<dbReference type="Proteomes" id="UP001518990">
    <property type="component" value="Unassembled WGS sequence"/>
</dbReference>
<name>A0ABS3K6A8_9PROT</name>
<dbReference type="Gene3D" id="3.40.50.720">
    <property type="entry name" value="NAD(P)-binding Rossmann-like Domain"/>
    <property type="match status" value="1"/>
</dbReference>